<keyword evidence="12" id="KW-0407">Ion channel</keyword>
<keyword evidence="3" id="KW-0813">Transport</keyword>
<keyword evidence="5 17" id="KW-0812">Transmembrane</keyword>
<evidence type="ECO:0000256" key="6">
    <source>
        <dbReference type="ARBA" id="ARBA00022824"/>
    </source>
</evidence>
<dbReference type="GO" id="GO:0005789">
    <property type="term" value="C:endoplasmic reticulum membrane"/>
    <property type="evidence" value="ECO:0007669"/>
    <property type="project" value="UniProtKB-SubCell"/>
</dbReference>
<feature type="compositionally biased region" description="Polar residues" evidence="16">
    <location>
        <begin position="321"/>
        <end position="330"/>
    </location>
</feature>
<keyword evidence="7" id="KW-0631">Potassium channel</keyword>
<evidence type="ECO:0000256" key="16">
    <source>
        <dbReference type="SAM" id="MobiDB-lite"/>
    </source>
</evidence>
<evidence type="ECO:0000313" key="19">
    <source>
        <dbReference type="Proteomes" id="UP000694551"/>
    </source>
</evidence>
<evidence type="ECO:0000313" key="18">
    <source>
        <dbReference type="Ensembl" id="ENSSOCP00000019240.1"/>
    </source>
</evidence>
<feature type="compositionally biased region" description="Pro residues" evidence="16">
    <location>
        <begin position="17"/>
        <end position="29"/>
    </location>
</feature>
<evidence type="ECO:0000256" key="4">
    <source>
        <dbReference type="ARBA" id="ARBA00022538"/>
    </source>
</evidence>
<feature type="compositionally biased region" description="Basic and acidic residues" evidence="16">
    <location>
        <begin position="331"/>
        <end position="349"/>
    </location>
</feature>
<reference evidence="18" key="2">
    <citation type="submission" date="2025-09" db="UniProtKB">
        <authorList>
            <consortium name="Ensembl"/>
        </authorList>
    </citation>
    <scope>IDENTIFICATION</scope>
</reference>
<dbReference type="PANTHER" id="PTHR12454:SF5">
    <property type="entry name" value="TRIMERIC INTRACELLULAR CATION CHANNEL TYPE B"/>
    <property type="match status" value="1"/>
</dbReference>
<keyword evidence="11 17" id="KW-0472">Membrane</keyword>
<keyword evidence="19" id="KW-1185">Reference proteome</keyword>
<evidence type="ECO:0000256" key="17">
    <source>
        <dbReference type="SAM" id="Phobius"/>
    </source>
</evidence>
<feature type="transmembrane region" description="Helical" evidence="17">
    <location>
        <begin position="268"/>
        <end position="286"/>
    </location>
</feature>
<evidence type="ECO:0000256" key="13">
    <source>
        <dbReference type="ARBA" id="ARBA00034430"/>
    </source>
</evidence>
<keyword evidence="4" id="KW-0633">Potassium transport</keyword>
<dbReference type="AlphaFoldDB" id="A0A8D0FRW7"/>
<comment type="subunit">
    <text evidence="15">Homotrimer; conformation seems to be controled by binding to diacylglycerol (DAG).</text>
</comment>
<evidence type="ECO:0000256" key="1">
    <source>
        <dbReference type="ARBA" id="ARBA00004477"/>
    </source>
</evidence>
<evidence type="ECO:0000256" key="15">
    <source>
        <dbReference type="ARBA" id="ARBA00047059"/>
    </source>
</evidence>
<comment type="similarity">
    <text evidence="2">Belongs to the TMEM38 family.</text>
</comment>
<evidence type="ECO:0000256" key="11">
    <source>
        <dbReference type="ARBA" id="ARBA00023136"/>
    </source>
</evidence>
<feature type="transmembrane region" description="Helical" evidence="17">
    <location>
        <begin position="69"/>
        <end position="89"/>
    </location>
</feature>
<dbReference type="InterPro" id="IPR007866">
    <property type="entry name" value="TRIC_channel"/>
</dbReference>
<proteinExistence type="inferred from homology"/>
<comment type="function">
    <text evidence="14">Intracellular monovalent cation channel required for maintenance of rapid intracellular calcium release. Acts as a potassium counter-ion channel that functions in synchronization with calcium release from intracellular stores. Activated by increased cytosolic Ca(2+) levels.</text>
</comment>
<accession>A0A8D0FRW7</accession>
<evidence type="ECO:0000256" key="7">
    <source>
        <dbReference type="ARBA" id="ARBA00022826"/>
    </source>
</evidence>
<comment type="subcellular location">
    <subcellularLocation>
        <location evidence="1">Endoplasmic reticulum membrane</location>
        <topology evidence="1">Multi-pass membrane protein</topology>
    </subcellularLocation>
</comment>
<evidence type="ECO:0000256" key="3">
    <source>
        <dbReference type="ARBA" id="ARBA00022448"/>
    </source>
</evidence>
<keyword evidence="10" id="KW-0406">Ion transport</keyword>
<evidence type="ECO:0000256" key="5">
    <source>
        <dbReference type="ARBA" id="ARBA00022692"/>
    </source>
</evidence>
<keyword evidence="6" id="KW-0256">Endoplasmic reticulum</keyword>
<comment type="catalytic activity">
    <reaction evidence="13">
        <text>K(+)(in) = K(+)(out)</text>
        <dbReference type="Rhea" id="RHEA:29463"/>
        <dbReference type="ChEBI" id="CHEBI:29103"/>
    </reaction>
</comment>
<keyword evidence="8" id="KW-0630">Potassium</keyword>
<keyword evidence="9 17" id="KW-1133">Transmembrane helix</keyword>
<dbReference type="Ensembl" id="ENSSOCT00000019730.1">
    <property type="protein sequence ID" value="ENSSOCP00000019240.1"/>
    <property type="gene ID" value="ENSSOCG00000014310.1"/>
</dbReference>
<feature type="region of interest" description="Disordered" evidence="16">
    <location>
        <begin position="314"/>
        <end position="349"/>
    </location>
</feature>
<feature type="region of interest" description="Disordered" evidence="16">
    <location>
        <begin position="1"/>
        <end position="43"/>
    </location>
</feature>
<sequence length="349" mass="38773">MPPPEERLPHHRLYRPPTAPTEPTAPPLPAADGGRQGPNFRWGGRCRRAGQKFSGPLSRRRPAMELWQVPLLFSRLPMFPFFDLAHYVASVMALKEQRGAVEVSVRSPVACWFSAMLYCFGGSVLSSLMLAEPPVAFLAKGANILLASSVWYLVFYCPQDIFYRCFAFLPLRLLVAGMKEVTRTWKITAGIEHADSHFKDAWLVMVAVGWARGAGGGLISNFEQLVRGVWKPETNELLKMSYPVKVTLVGAVLFTLQRSQYFPLARHNLVFLYTVFLVVSKVTMMLTRSATSPFAAFEAALGHMFFGLQKTPSKVKGEGAASSNGSSVCDRSSEQHQDGVKKRQAKKTE</sequence>
<reference evidence="18" key="1">
    <citation type="submission" date="2025-08" db="UniProtKB">
        <authorList>
            <consortium name="Ensembl"/>
        </authorList>
    </citation>
    <scope>IDENTIFICATION</scope>
</reference>
<dbReference type="GO" id="GO:0005267">
    <property type="term" value="F:potassium channel activity"/>
    <property type="evidence" value="ECO:0007669"/>
    <property type="project" value="UniProtKB-KW"/>
</dbReference>
<protein>
    <submittedName>
        <fullName evidence="18">Transmembrane protein 38B</fullName>
    </submittedName>
</protein>
<evidence type="ECO:0000256" key="2">
    <source>
        <dbReference type="ARBA" id="ARBA00005766"/>
    </source>
</evidence>
<feature type="transmembrane region" description="Helical" evidence="17">
    <location>
        <begin position="109"/>
        <end position="130"/>
    </location>
</feature>
<dbReference type="GO" id="GO:0042802">
    <property type="term" value="F:identical protein binding"/>
    <property type="evidence" value="ECO:0007669"/>
    <property type="project" value="InterPro"/>
</dbReference>
<dbReference type="PANTHER" id="PTHR12454">
    <property type="entry name" value="TRIMERIC INTRACELLULAR CATION CHANNEL"/>
    <property type="match status" value="1"/>
</dbReference>
<evidence type="ECO:0000256" key="9">
    <source>
        <dbReference type="ARBA" id="ARBA00022989"/>
    </source>
</evidence>
<evidence type="ECO:0000256" key="14">
    <source>
        <dbReference type="ARBA" id="ARBA00045968"/>
    </source>
</evidence>
<evidence type="ECO:0000256" key="12">
    <source>
        <dbReference type="ARBA" id="ARBA00023303"/>
    </source>
</evidence>
<evidence type="ECO:0000256" key="8">
    <source>
        <dbReference type="ARBA" id="ARBA00022958"/>
    </source>
</evidence>
<evidence type="ECO:0000256" key="10">
    <source>
        <dbReference type="ARBA" id="ARBA00023065"/>
    </source>
</evidence>
<name>A0A8D0FRW7_STROC</name>
<feature type="transmembrane region" description="Helical" evidence="17">
    <location>
        <begin position="137"/>
        <end position="155"/>
    </location>
</feature>
<dbReference type="Proteomes" id="UP000694551">
    <property type="component" value="Unplaced"/>
</dbReference>
<dbReference type="Pfam" id="PF05197">
    <property type="entry name" value="TRIC"/>
    <property type="match status" value="1"/>
</dbReference>
<organism evidence="18 19">
    <name type="scientific">Strix occidentalis caurina</name>
    <name type="common">northern spotted owl</name>
    <dbReference type="NCBI Taxonomy" id="311401"/>
    <lineage>
        <taxon>Eukaryota</taxon>
        <taxon>Metazoa</taxon>
        <taxon>Chordata</taxon>
        <taxon>Craniata</taxon>
        <taxon>Vertebrata</taxon>
        <taxon>Euteleostomi</taxon>
        <taxon>Archelosauria</taxon>
        <taxon>Archosauria</taxon>
        <taxon>Dinosauria</taxon>
        <taxon>Saurischia</taxon>
        <taxon>Theropoda</taxon>
        <taxon>Coelurosauria</taxon>
        <taxon>Aves</taxon>
        <taxon>Neognathae</taxon>
        <taxon>Neoaves</taxon>
        <taxon>Telluraves</taxon>
        <taxon>Strigiformes</taxon>
        <taxon>Strigidae</taxon>
        <taxon>Strix</taxon>
    </lineage>
</organism>